<dbReference type="OrthoDB" id="5863535at2759"/>
<name>A0A183GAN6_HELPZ</name>
<accession>A0A3P8B9M3</accession>
<evidence type="ECO:0000313" key="3">
    <source>
        <dbReference type="WBParaSite" id="HPBE_0001909701-mRNA-1"/>
    </source>
</evidence>
<dbReference type="WBParaSite" id="HPBE_0001909701-mRNA-1">
    <property type="protein sequence ID" value="HPBE_0001909701-mRNA-1"/>
    <property type="gene ID" value="HPBE_0001909701"/>
</dbReference>
<sequence length="147" mass="17025">MMRTAIFSWTDLQKPLLWTLLYVDDVMLASEDKDVLERELQACLVQVALVDWRALRYEDTERLKSKIYRAVIRPVAMYGTECWPAAKEVETRLSVKETKMLRWTAGVTLKGRSETMPFGSVRCRAADKTRNSLATVRPRSAKEEQRP</sequence>
<evidence type="ECO:0000313" key="2">
    <source>
        <dbReference type="Proteomes" id="UP000050761"/>
    </source>
</evidence>
<proteinExistence type="predicted"/>
<keyword evidence="2" id="KW-1185">Reference proteome</keyword>
<protein>
    <submittedName>
        <fullName evidence="3">Reverse transcriptase domain-containing protein</fullName>
    </submittedName>
</protein>
<dbReference type="AlphaFoldDB" id="A0A183GAN6"/>
<reference evidence="3" key="2">
    <citation type="submission" date="2019-09" db="UniProtKB">
        <authorList>
            <consortium name="WormBaseParasite"/>
        </authorList>
    </citation>
    <scope>IDENTIFICATION</scope>
</reference>
<dbReference type="Proteomes" id="UP000050761">
    <property type="component" value="Unassembled WGS sequence"/>
</dbReference>
<accession>A0A183GAN6</accession>
<gene>
    <name evidence="1" type="ORF">HPBE_LOCUS19096</name>
</gene>
<evidence type="ECO:0000313" key="1">
    <source>
        <dbReference type="EMBL" id="VDP14020.1"/>
    </source>
</evidence>
<organism evidence="2 3">
    <name type="scientific">Heligmosomoides polygyrus</name>
    <name type="common">Parasitic roundworm</name>
    <dbReference type="NCBI Taxonomy" id="6339"/>
    <lineage>
        <taxon>Eukaryota</taxon>
        <taxon>Metazoa</taxon>
        <taxon>Ecdysozoa</taxon>
        <taxon>Nematoda</taxon>
        <taxon>Chromadorea</taxon>
        <taxon>Rhabditida</taxon>
        <taxon>Rhabditina</taxon>
        <taxon>Rhabditomorpha</taxon>
        <taxon>Strongyloidea</taxon>
        <taxon>Heligmosomidae</taxon>
        <taxon>Heligmosomoides</taxon>
    </lineage>
</organism>
<dbReference type="EMBL" id="UZAH01031136">
    <property type="protein sequence ID" value="VDP14020.1"/>
    <property type="molecule type" value="Genomic_DNA"/>
</dbReference>
<reference evidence="1 2" key="1">
    <citation type="submission" date="2018-11" db="EMBL/GenBank/DDBJ databases">
        <authorList>
            <consortium name="Pathogen Informatics"/>
        </authorList>
    </citation>
    <scope>NUCLEOTIDE SEQUENCE [LARGE SCALE GENOMIC DNA]</scope>
</reference>